<evidence type="ECO:0000256" key="3">
    <source>
        <dbReference type="ARBA" id="ARBA00012720"/>
    </source>
</evidence>
<dbReference type="SMART" id="SM01232">
    <property type="entry name" value="H2TH"/>
    <property type="match status" value="1"/>
</dbReference>
<dbReference type="GO" id="GO:0008270">
    <property type="term" value="F:zinc ion binding"/>
    <property type="evidence" value="ECO:0007669"/>
    <property type="project" value="UniProtKB-KW"/>
</dbReference>
<evidence type="ECO:0000256" key="7">
    <source>
        <dbReference type="ARBA" id="ARBA00022801"/>
    </source>
</evidence>
<dbReference type="InterPro" id="IPR035937">
    <property type="entry name" value="FPG_N"/>
</dbReference>
<dbReference type="InterPro" id="IPR000214">
    <property type="entry name" value="Znf_DNA_glyclase/AP_lyase"/>
</dbReference>
<keyword evidence="12" id="KW-0511">Multifunctional enzyme</keyword>
<evidence type="ECO:0000256" key="15">
    <source>
        <dbReference type="PROSITE-ProRule" id="PRU00391"/>
    </source>
</evidence>
<feature type="domain" description="FPG-type" evidence="16">
    <location>
        <begin position="235"/>
        <end position="269"/>
    </location>
</feature>
<dbReference type="Gene3D" id="1.10.8.50">
    <property type="match status" value="1"/>
</dbReference>
<comment type="catalytic activity">
    <reaction evidence="14">
        <text>2'-deoxyribonucleotide-(2'-deoxyribose 5'-phosphate)-2'-deoxyribonucleotide-DNA = a 3'-end 2'-deoxyribonucleotide-(2,3-dehydro-2,3-deoxyribose 5'-phosphate)-DNA + a 5'-end 5'-phospho-2'-deoxyribonucleoside-DNA + H(+)</text>
        <dbReference type="Rhea" id="RHEA:66592"/>
        <dbReference type="Rhea" id="RHEA-COMP:13180"/>
        <dbReference type="Rhea" id="RHEA-COMP:16897"/>
        <dbReference type="Rhea" id="RHEA-COMP:17067"/>
        <dbReference type="ChEBI" id="CHEBI:15378"/>
        <dbReference type="ChEBI" id="CHEBI:136412"/>
        <dbReference type="ChEBI" id="CHEBI:157695"/>
        <dbReference type="ChEBI" id="CHEBI:167181"/>
        <dbReference type="EC" id="4.2.99.18"/>
    </reaction>
</comment>
<evidence type="ECO:0000256" key="4">
    <source>
        <dbReference type="ARBA" id="ARBA00022723"/>
    </source>
</evidence>
<keyword evidence="18" id="KW-0540">Nuclease</keyword>
<comment type="caution">
    <text evidence="18">The sequence shown here is derived from an EMBL/GenBank/DDBJ whole genome shotgun (WGS) entry which is preliminary data.</text>
</comment>
<accession>A0A972GYN7</accession>
<evidence type="ECO:0000256" key="6">
    <source>
        <dbReference type="ARBA" id="ARBA00022771"/>
    </source>
</evidence>
<dbReference type="InterPro" id="IPR012319">
    <property type="entry name" value="FPG_cat"/>
</dbReference>
<evidence type="ECO:0000256" key="9">
    <source>
        <dbReference type="ARBA" id="ARBA00023125"/>
    </source>
</evidence>
<evidence type="ECO:0000256" key="12">
    <source>
        <dbReference type="ARBA" id="ARBA00023268"/>
    </source>
</evidence>
<protein>
    <recommendedName>
        <fullName evidence="3">DNA-(apurinic or apyrimidinic site) lyase</fullName>
        <ecNumber evidence="3">4.2.99.18</ecNumber>
    </recommendedName>
</protein>
<dbReference type="FunFam" id="1.10.8.50:FF:000003">
    <property type="entry name" value="Formamidopyrimidine-DNA glycosylase"/>
    <property type="match status" value="1"/>
</dbReference>
<name>A0A972GYN7_9BACL</name>
<evidence type="ECO:0000313" key="18">
    <source>
        <dbReference type="EMBL" id="NOU96944.1"/>
    </source>
</evidence>
<keyword evidence="8" id="KW-0862">Zinc</keyword>
<evidence type="ECO:0000256" key="1">
    <source>
        <dbReference type="ARBA" id="ARBA00001947"/>
    </source>
</evidence>
<dbReference type="GO" id="GO:0140078">
    <property type="term" value="F:class I DNA-(apurinic or apyrimidinic site) endonuclease activity"/>
    <property type="evidence" value="ECO:0007669"/>
    <property type="project" value="UniProtKB-EC"/>
</dbReference>
<dbReference type="PANTHER" id="PTHR42697">
    <property type="entry name" value="ENDONUCLEASE 8"/>
    <property type="match status" value="1"/>
</dbReference>
<dbReference type="Pfam" id="PF06831">
    <property type="entry name" value="H2TH"/>
    <property type="match status" value="1"/>
</dbReference>
<dbReference type="SUPFAM" id="SSF46946">
    <property type="entry name" value="S13-like H2TH domain"/>
    <property type="match status" value="1"/>
</dbReference>
<keyword evidence="7" id="KW-0378">Hydrolase</keyword>
<comment type="cofactor">
    <cofactor evidence="1">
        <name>Zn(2+)</name>
        <dbReference type="ChEBI" id="CHEBI:29105"/>
    </cofactor>
</comment>
<keyword evidence="18" id="KW-0255">Endonuclease</keyword>
<dbReference type="RefSeq" id="WP_171655187.1">
    <property type="nucleotide sequence ID" value="NZ_WHOD01000105.1"/>
</dbReference>
<evidence type="ECO:0000256" key="5">
    <source>
        <dbReference type="ARBA" id="ARBA00022763"/>
    </source>
</evidence>
<dbReference type="InterPro" id="IPR010979">
    <property type="entry name" value="Ribosomal_uS13-like_H2TH"/>
</dbReference>
<dbReference type="GO" id="GO:0006284">
    <property type="term" value="P:base-excision repair"/>
    <property type="evidence" value="ECO:0007669"/>
    <property type="project" value="InterPro"/>
</dbReference>
<keyword evidence="19" id="KW-1185">Reference proteome</keyword>
<dbReference type="InterPro" id="IPR015886">
    <property type="entry name" value="H2TH_FPG"/>
</dbReference>
<dbReference type="PANTHER" id="PTHR42697:SF1">
    <property type="entry name" value="ENDONUCLEASE 8"/>
    <property type="match status" value="1"/>
</dbReference>
<dbReference type="EC" id="4.2.99.18" evidence="3"/>
<evidence type="ECO:0000313" key="19">
    <source>
        <dbReference type="Proteomes" id="UP000641588"/>
    </source>
</evidence>
<dbReference type="GO" id="GO:0000703">
    <property type="term" value="F:oxidized pyrimidine nucleobase lesion DNA N-glycosylase activity"/>
    <property type="evidence" value="ECO:0007669"/>
    <property type="project" value="TreeGrafter"/>
</dbReference>
<comment type="similarity">
    <text evidence="2">Belongs to the FPG family.</text>
</comment>
<keyword evidence="13" id="KW-0326">Glycosidase</keyword>
<dbReference type="Pfam" id="PF01149">
    <property type="entry name" value="Fapy_DNA_glyco"/>
    <property type="match status" value="1"/>
</dbReference>
<dbReference type="AlphaFoldDB" id="A0A972GYN7"/>
<dbReference type="GO" id="GO:0003684">
    <property type="term" value="F:damaged DNA binding"/>
    <property type="evidence" value="ECO:0007669"/>
    <property type="project" value="InterPro"/>
</dbReference>
<keyword evidence="5" id="KW-0227">DNA damage</keyword>
<dbReference type="Gene3D" id="3.20.190.10">
    <property type="entry name" value="MutM-like, N-terminal"/>
    <property type="match status" value="1"/>
</dbReference>
<dbReference type="SMART" id="SM00898">
    <property type="entry name" value="Fapy_DNA_glyco"/>
    <property type="match status" value="1"/>
</dbReference>
<evidence type="ECO:0000256" key="2">
    <source>
        <dbReference type="ARBA" id="ARBA00009409"/>
    </source>
</evidence>
<keyword evidence="11" id="KW-0456">Lyase</keyword>
<evidence type="ECO:0000259" key="16">
    <source>
        <dbReference type="PROSITE" id="PS51066"/>
    </source>
</evidence>
<dbReference type="PROSITE" id="PS51066">
    <property type="entry name" value="ZF_FPG_2"/>
    <property type="match status" value="1"/>
</dbReference>
<dbReference type="Proteomes" id="UP000641588">
    <property type="component" value="Unassembled WGS sequence"/>
</dbReference>
<keyword evidence="4" id="KW-0479">Metal-binding</keyword>
<evidence type="ECO:0000256" key="14">
    <source>
        <dbReference type="ARBA" id="ARBA00044632"/>
    </source>
</evidence>
<keyword evidence="6 15" id="KW-0863">Zinc-finger</keyword>
<organism evidence="18 19">
    <name type="scientific">Paenibacillus foliorum</name>
    <dbReference type="NCBI Taxonomy" id="2654974"/>
    <lineage>
        <taxon>Bacteria</taxon>
        <taxon>Bacillati</taxon>
        <taxon>Bacillota</taxon>
        <taxon>Bacilli</taxon>
        <taxon>Bacillales</taxon>
        <taxon>Paenibacillaceae</taxon>
        <taxon>Paenibacillus</taxon>
    </lineage>
</organism>
<dbReference type="GO" id="GO:0003690">
    <property type="term" value="F:double-stranded DNA binding"/>
    <property type="evidence" value="ECO:0007669"/>
    <property type="project" value="UniProtKB-ARBA"/>
</dbReference>
<gene>
    <name evidence="18" type="ORF">GC093_27515</name>
</gene>
<keyword evidence="10" id="KW-0234">DNA repair</keyword>
<keyword evidence="9" id="KW-0238">DNA-binding</keyword>
<evidence type="ECO:0000256" key="8">
    <source>
        <dbReference type="ARBA" id="ARBA00022833"/>
    </source>
</evidence>
<sequence length="269" mass="30665">MPELPEMENYRLLLSSRIIGIPISVVEVEREKSINTSVEIFQRQLLGSSILHIERRAKHLLFHLNTTKVLVLHLMLGGMMFYGSGEDRPERTVQITISWGNRHLYFIGLRLGYLHLHDALEAEKLLKKLGPEPLETGFTFNEFVSLLERNRGTLKSTLVDQSIIAGIGNCYSDEICFEAGLLPARRCQQLQREEFERLYLSMRQVLQTATRQGGYMEMPLFPGDSLTGGYDSRCKVYDREGEPCVRCGSPLVRQDVSSKKSFCCLNCQS</sequence>
<evidence type="ECO:0000256" key="10">
    <source>
        <dbReference type="ARBA" id="ARBA00023204"/>
    </source>
</evidence>
<evidence type="ECO:0000256" key="13">
    <source>
        <dbReference type="ARBA" id="ARBA00023295"/>
    </source>
</evidence>
<feature type="domain" description="Formamidopyrimidine-DNA glycosylase catalytic" evidence="17">
    <location>
        <begin position="2"/>
        <end position="112"/>
    </location>
</feature>
<proteinExistence type="inferred from homology"/>
<dbReference type="GO" id="GO:0008534">
    <property type="term" value="F:oxidized purine nucleobase lesion DNA N-glycosylase activity"/>
    <property type="evidence" value="ECO:0007669"/>
    <property type="project" value="UniProtKB-ARBA"/>
</dbReference>
<dbReference type="SUPFAM" id="SSF57716">
    <property type="entry name" value="Glucocorticoid receptor-like (DNA-binding domain)"/>
    <property type="match status" value="1"/>
</dbReference>
<evidence type="ECO:0000259" key="17">
    <source>
        <dbReference type="PROSITE" id="PS51068"/>
    </source>
</evidence>
<dbReference type="PROSITE" id="PS51068">
    <property type="entry name" value="FPG_CAT"/>
    <property type="match status" value="1"/>
</dbReference>
<dbReference type="SUPFAM" id="SSF81624">
    <property type="entry name" value="N-terminal domain of MutM-like DNA repair proteins"/>
    <property type="match status" value="1"/>
</dbReference>
<reference evidence="18" key="1">
    <citation type="submission" date="2019-10" db="EMBL/GenBank/DDBJ databases">
        <title>Description of Paenibacillus glebae sp. nov.</title>
        <authorList>
            <person name="Carlier A."/>
            <person name="Qi S."/>
        </authorList>
    </citation>
    <scope>NUCLEOTIDE SEQUENCE</scope>
    <source>
        <strain evidence="18">LMG 31456</strain>
    </source>
</reference>
<evidence type="ECO:0000256" key="11">
    <source>
        <dbReference type="ARBA" id="ARBA00023239"/>
    </source>
</evidence>
<dbReference type="EMBL" id="WHOD01000105">
    <property type="protein sequence ID" value="NOU96944.1"/>
    <property type="molecule type" value="Genomic_DNA"/>
</dbReference>